<keyword evidence="2" id="KW-0378">Hydrolase</keyword>
<evidence type="ECO:0000313" key="2">
    <source>
        <dbReference type="EMBL" id="GII96006.1"/>
    </source>
</evidence>
<dbReference type="InterPro" id="IPR001466">
    <property type="entry name" value="Beta-lactam-related"/>
</dbReference>
<sequence length="451" mass="47473">MTLDNLQKNLEEVIRARGVPGAAVAVWDGGTLHEAAAGVLNLNTGVEATADSVYQVGSTTKVWTAALVMQLVEEGLVDLDAPVRTHVPGFVLADEEAAARVTVRHLLTHTPGFDGDIFLDTGRGDDCVDLYLAVLKDAKQITPPGATLSYCNAGFNVLGALVANLRGMVWEEALRKHLLTPLGCTHASLYPEEAVLFRASAGHVPAPDGSGAVVAGTWQLPRSSGPAGGVLGLAPRELVRFGRMILAGGVAEDGTRVLSEESVRAMLTPQVKVPDFPGLGGHWGLGFHLMGWGRGAFGHDGGTIGQTTEWWIAPERGVVFALNANGGDVPGLHEDLVHAIARDVAGLDVPRRPVPPAEPAPVDTAPYLGNFEGPLFSLEVADAGGHLDVTTVPGPLAAELGMTRDTVRYVPLSEHHFIAVDKFAGRHAVVGFEVENGRAVHLFNGRTLPRA</sequence>
<organism evidence="2 3">
    <name type="scientific">Sinosporangium siamense</name>
    <dbReference type="NCBI Taxonomy" id="1367973"/>
    <lineage>
        <taxon>Bacteria</taxon>
        <taxon>Bacillati</taxon>
        <taxon>Actinomycetota</taxon>
        <taxon>Actinomycetes</taxon>
        <taxon>Streptosporangiales</taxon>
        <taxon>Streptosporangiaceae</taxon>
        <taxon>Sinosporangium</taxon>
    </lineage>
</organism>
<dbReference type="EMBL" id="BOOW01000041">
    <property type="protein sequence ID" value="GII96006.1"/>
    <property type="molecule type" value="Genomic_DNA"/>
</dbReference>
<dbReference type="GO" id="GO:0016787">
    <property type="term" value="F:hydrolase activity"/>
    <property type="evidence" value="ECO:0007669"/>
    <property type="project" value="UniProtKB-KW"/>
</dbReference>
<dbReference type="PANTHER" id="PTHR43283">
    <property type="entry name" value="BETA-LACTAMASE-RELATED"/>
    <property type="match status" value="1"/>
</dbReference>
<evidence type="ECO:0000259" key="1">
    <source>
        <dbReference type="Pfam" id="PF00144"/>
    </source>
</evidence>
<keyword evidence="3" id="KW-1185">Reference proteome</keyword>
<name>A0A919RLH4_9ACTN</name>
<dbReference type="Gene3D" id="3.40.710.10">
    <property type="entry name" value="DD-peptidase/beta-lactamase superfamily"/>
    <property type="match status" value="1"/>
</dbReference>
<dbReference type="Pfam" id="PF00144">
    <property type="entry name" value="Beta-lactamase"/>
    <property type="match status" value="1"/>
</dbReference>
<evidence type="ECO:0000313" key="3">
    <source>
        <dbReference type="Proteomes" id="UP000606172"/>
    </source>
</evidence>
<proteinExistence type="predicted"/>
<dbReference type="Proteomes" id="UP000606172">
    <property type="component" value="Unassembled WGS sequence"/>
</dbReference>
<dbReference type="InterPro" id="IPR050789">
    <property type="entry name" value="Diverse_Enzym_Activities"/>
</dbReference>
<protein>
    <submittedName>
        <fullName evidence="2">Serine hydrolase</fullName>
    </submittedName>
</protein>
<reference evidence="2" key="1">
    <citation type="submission" date="2021-01" db="EMBL/GenBank/DDBJ databases">
        <title>Whole genome shotgun sequence of Sinosporangium siamense NBRC 109515.</title>
        <authorList>
            <person name="Komaki H."/>
            <person name="Tamura T."/>
        </authorList>
    </citation>
    <scope>NUCLEOTIDE SEQUENCE</scope>
    <source>
        <strain evidence="2">NBRC 109515</strain>
    </source>
</reference>
<dbReference type="PANTHER" id="PTHR43283:SF3">
    <property type="entry name" value="BETA-LACTAMASE FAMILY PROTEIN (AFU_ORTHOLOGUE AFUA_5G07500)"/>
    <property type="match status" value="1"/>
</dbReference>
<accession>A0A919RLH4</accession>
<dbReference type="SUPFAM" id="SSF56601">
    <property type="entry name" value="beta-lactamase/transpeptidase-like"/>
    <property type="match status" value="1"/>
</dbReference>
<dbReference type="InterPro" id="IPR012338">
    <property type="entry name" value="Beta-lactam/transpept-like"/>
</dbReference>
<dbReference type="RefSeq" id="WP_204031034.1">
    <property type="nucleotide sequence ID" value="NZ_BOOW01000041.1"/>
</dbReference>
<comment type="caution">
    <text evidence="2">The sequence shown here is derived from an EMBL/GenBank/DDBJ whole genome shotgun (WGS) entry which is preliminary data.</text>
</comment>
<gene>
    <name evidence="2" type="primary">ampC_8</name>
    <name evidence="2" type="ORF">Ssi02_62370</name>
</gene>
<dbReference type="AlphaFoldDB" id="A0A919RLH4"/>
<feature type="domain" description="Beta-lactamase-related" evidence="1">
    <location>
        <begin position="7"/>
        <end position="335"/>
    </location>
</feature>